<keyword evidence="2" id="KW-1185">Reference proteome</keyword>
<organism evidence="1 2">
    <name type="scientific">Bacteroides uniformis (strain ATCC 8492 / DSM 6597 / CCUG 4942 / CIP 103695 / JCM 5828 / KCTC 5204 / NCTC 13054 / VPI 0061)</name>
    <dbReference type="NCBI Taxonomy" id="411479"/>
    <lineage>
        <taxon>Bacteria</taxon>
        <taxon>Pseudomonadati</taxon>
        <taxon>Bacteroidota</taxon>
        <taxon>Bacteroidia</taxon>
        <taxon>Bacteroidales</taxon>
        <taxon>Bacteroidaceae</taxon>
        <taxon>Bacteroides</taxon>
    </lineage>
</organism>
<proteinExistence type="predicted"/>
<gene>
    <name evidence="1" type="ORF">BACUNI_02585</name>
</gene>
<evidence type="ECO:0000313" key="2">
    <source>
        <dbReference type="Proteomes" id="UP000004110"/>
    </source>
</evidence>
<dbReference type="AlphaFoldDB" id="A0ABC9NB98"/>
<evidence type="ECO:0000313" key="1">
    <source>
        <dbReference type="EMBL" id="EDO53964.1"/>
    </source>
</evidence>
<name>A0ABC9NB98_BACUC</name>
<protein>
    <submittedName>
        <fullName evidence="1">Uncharacterized protein</fullName>
    </submittedName>
</protein>
<accession>A0ABC9NB98</accession>
<dbReference type="Proteomes" id="UP000004110">
    <property type="component" value="Unassembled WGS sequence"/>
</dbReference>
<comment type="caution">
    <text evidence="1">The sequence shown here is derived from an EMBL/GenBank/DDBJ whole genome shotgun (WGS) entry which is preliminary data.</text>
</comment>
<reference evidence="1" key="1">
    <citation type="submission" date="2007-06" db="EMBL/GenBank/DDBJ databases">
        <authorList>
            <person name="Fulton L."/>
            <person name="Clifton S."/>
            <person name="Fulton B."/>
            <person name="Xu J."/>
            <person name="Minx P."/>
            <person name="Pepin K.H."/>
            <person name="Johnson M."/>
            <person name="Thiruvilangam P."/>
            <person name="Bhonagiri V."/>
            <person name="Nash W.E."/>
            <person name="Mardis E.R."/>
            <person name="Wilson R.K."/>
        </authorList>
    </citation>
    <scope>NUCLEOTIDE SEQUENCE [LARGE SCALE GENOMIC DNA]</scope>
    <source>
        <strain evidence="1">ATCC 8492</strain>
    </source>
</reference>
<reference evidence="1" key="2">
    <citation type="submission" date="2013-11" db="EMBL/GenBank/DDBJ databases">
        <title>Draft genome sequence of Bacteroides uniformis (ATCC 8492).</title>
        <authorList>
            <person name="Sudarsanam P."/>
            <person name="Ley R."/>
            <person name="Guruge J."/>
            <person name="Turnbaugh P.J."/>
            <person name="Mahowald M."/>
            <person name="Liep D."/>
            <person name="Gordon J."/>
        </authorList>
    </citation>
    <scope>NUCLEOTIDE SEQUENCE</scope>
    <source>
        <strain evidence="1">ATCC 8492</strain>
    </source>
</reference>
<dbReference type="EMBL" id="AAYH02000044">
    <property type="protein sequence ID" value="EDO53964.1"/>
    <property type="molecule type" value="Genomic_DNA"/>
</dbReference>
<sequence>MSGRLFPCVFSATCRKENTHGKRSRNARDNTVLIYL</sequence>